<name>A0A914MX45_MELIC</name>
<proteinExistence type="predicted"/>
<evidence type="ECO:0000313" key="3">
    <source>
        <dbReference type="WBParaSite" id="Minc3s03004g32395"/>
    </source>
</evidence>
<keyword evidence="2" id="KW-1185">Reference proteome</keyword>
<dbReference type="WBParaSite" id="Minc3s03004g32395">
    <property type="protein sequence ID" value="Minc3s03004g32395"/>
    <property type="gene ID" value="Minc3s03004g32395"/>
</dbReference>
<protein>
    <submittedName>
        <fullName evidence="3">Uncharacterized protein</fullName>
    </submittedName>
</protein>
<feature type="region of interest" description="Disordered" evidence="1">
    <location>
        <begin position="1"/>
        <end position="36"/>
    </location>
</feature>
<reference evidence="3" key="1">
    <citation type="submission" date="2022-11" db="UniProtKB">
        <authorList>
            <consortium name="WormBaseParasite"/>
        </authorList>
    </citation>
    <scope>IDENTIFICATION</scope>
</reference>
<accession>A0A914MX45</accession>
<dbReference type="AlphaFoldDB" id="A0A914MX45"/>
<evidence type="ECO:0000313" key="2">
    <source>
        <dbReference type="Proteomes" id="UP000887563"/>
    </source>
</evidence>
<feature type="compositionally biased region" description="Low complexity" evidence="1">
    <location>
        <begin position="1"/>
        <end position="14"/>
    </location>
</feature>
<dbReference type="Gene3D" id="1.20.120.330">
    <property type="entry name" value="Nucleotidyltransferases domain 2"/>
    <property type="match status" value="1"/>
</dbReference>
<evidence type="ECO:0000256" key="1">
    <source>
        <dbReference type="SAM" id="MobiDB-lite"/>
    </source>
</evidence>
<sequence>MYKPSGSGQKSQQQILEEREQRFGTKRTHSAAGDTSSKRIRIEEQIIEEISVFDKITTCFCFLAKFIKEFRVYNPDDFVSDAHFYRNSSPPNLIQTSSKLWLGAVYSVKILFLKLHIKLTSHNALKIFSDFAIDSSRIADYSGMINKWKLAEDMHSYTYGDKFFTLTTFDANMQKILEFIQTFQEIDVMDVRRDLKKFLMNRMGFSFNRLNYYIDARIGGETYSYNIVCG</sequence>
<organism evidence="2 3">
    <name type="scientific">Meloidogyne incognita</name>
    <name type="common">Southern root-knot nematode worm</name>
    <name type="synonym">Oxyuris incognita</name>
    <dbReference type="NCBI Taxonomy" id="6306"/>
    <lineage>
        <taxon>Eukaryota</taxon>
        <taxon>Metazoa</taxon>
        <taxon>Ecdysozoa</taxon>
        <taxon>Nematoda</taxon>
        <taxon>Chromadorea</taxon>
        <taxon>Rhabditida</taxon>
        <taxon>Tylenchina</taxon>
        <taxon>Tylenchomorpha</taxon>
        <taxon>Tylenchoidea</taxon>
        <taxon>Meloidogynidae</taxon>
        <taxon>Meloidogyninae</taxon>
        <taxon>Meloidogyne</taxon>
        <taxon>Meloidogyne incognita group</taxon>
    </lineage>
</organism>
<dbReference type="Proteomes" id="UP000887563">
    <property type="component" value="Unplaced"/>
</dbReference>